<evidence type="ECO:0000256" key="1">
    <source>
        <dbReference type="ARBA" id="ARBA00004141"/>
    </source>
</evidence>
<name>A0A7G8PQR8_9FLAO</name>
<accession>A0A7G8PQR8</accession>
<keyword evidence="5" id="KW-0813">Transport</keyword>
<reference evidence="6 7" key="1">
    <citation type="submission" date="2020-04" db="EMBL/GenBank/DDBJ databases">
        <title>Genome sequence of Altibacter aquimarinus strain ALE3EI.</title>
        <authorList>
            <person name="Oh H.-M."/>
            <person name="Jang D."/>
        </authorList>
    </citation>
    <scope>NUCLEOTIDE SEQUENCE [LARGE SCALE GENOMIC DNA]</scope>
    <source>
        <strain evidence="6 7">ALE3EI</strain>
    </source>
</reference>
<feature type="transmembrane region" description="Helical" evidence="5">
    <location>
        <begin position="220"/>
        <end position="239"/>
    </location>
</feature>
<sequence length="281" mass="31749">MSPKKKKSPEKEMSFLDHLEELRWHLIRSTIAVVVLGGIAFLAKDFIFDVLIFGPKKADFPTYKLLCKSARYLGFDSFCFTELPFRVQSRTMAGQFSAHIWTSITAGFIVAFPYVLYEFWKFVSPGLHRNERSGARGFIIVASLLFFTGVLFGYYVVTPLSMNFLGSYQVSDQVFNDFDLSSYIGLVRACALSSGLIFELPIVIYFLTKIGVVTPQILRKYRKFALVIVLIISAIITPPDIASQVIVAIPVIILYEVSIFISKAVVRKQNKRARTHGKQSN</sequence>
<dbReference type="HAMAP" id="MF_00902">
    <property type="entry name" value="TatC"/>
    <property type="match status" value="1"/>
</dbReference>
<dbReference type="GO" id="GO:0065002">
    <property type="term" value="P:intracellular protein transmembrane transport"/>
    <property type="evidence" value="ECO:0007669"/>
    <property type="project" value="TreeGrafter"/>
</dbReference>
<feature type="transmembrane region" description="Helical" evidence="5">
    <location>
        <begin position="21"/>
        <end position="43"/>
    </location>
</feature>
<feature type="transmembrane region" description="Helical" evidence="5">
    <location>
        <begin position="98"/>
        <end position="117"/>
    </location>
</feature>
<dbReference type="PRINTS" id="PR01840">
    <property type="entry name" value="TATCFAMILY"/>
</dbReference>
<dbReference type="GO" id="GO:0043953">
    <property type="term" value="P:protein transport by the Tat complex"/>
    <property type="evidence" value="ECO:0007669"/>
    <property type="project" value="UniProtKB-UniRule"/>
</dbReference>
<evidence type="ECO:0000256" key="4">
    <source>
        <dbReference type="ARBA" id="ARBA00023136"/>
    </source>
</evidence>
<dbReference type="Proteomes" id="UP000515514">
    <property type="component" value="Chromosome"/>
</dbReference>
<keyword evidence="7" id="KW-1185">Reference proteome</keyword>
<keyword evidence="2 5" id="KW-0812">Transmembrane</keyword>
<feature type="transmembrane region" description="Helical" evidence="5">
    <location>
        <begin position="245"/>
        <end position="266"/>
    </location>
</feature>
<evidence type="ECO:0000256" key="5">
    <source>
        <dbReference type="HAMAP-Rule" id="MF_00902"/>
    </source>
</evidence>
<dbReference type="AlphaFoldDB" id="A0A7G8PQR8"/>
<dbReference type="EMBL" id="CP052909">
    <property type="protein sequence ID" value="QNJ96684.1"/>
    <property type="molecule type" value="Genomic_DNA"/>
</dbReference>
<gene>
    <name evidence="5" type="primary">tatC</name>
    <name evidence="6" type="ORF">ALE3EI_0093</name>
</gene>
<dbReference type="KEGG" id="alti:ALE3EI_0093"/>
<keyword evidence="5" id="KW-0653">Protein transport</keyword>
<dbReference type="GO" id="GO:0033281">
    <property type="term" value="C:TAT protein transport complex"/>
    <property type="evidence" value="ECO:0007669"/>
    <property type="project" value="UniProtKB-UniRule"/>
</dbReference>
<proteinExistence type="inferred from homology"/>
<dbReference type="Pfam" id="PF00902">
    <property type="entry name" value="TatC"/>
    <property type="match status" value="1"/>
</dbReference>
<dbReference type="NCBIfam" id="TIGR00945">
    <property type="entry name" value="tatC"/>
    <property type="match status" value="1"/>
</dbReference>
<keyword evidence="5" id="KW-0811">Translocation</keyword>
<evidence type="ECO:0000313" key="7">
    <source>
        <dbReference type="Proteomes" id="UP000515514"/>
    </source>
</evidence>
<comment type="subunit">
    <text evidence="5">Forms a complex with TatA.</text>
</comment>
<evidence type="ECO:0000256" key="3">
    <source>
        <dbReference type="ARBA" id="ARBA00022989"/>
    </source>
</evidence>
<dbReference type="InterPro" id="IPR002033">
    <property type="entry name" value="TatC"/>
</dbReference>
<dbReference type="PANTHER" id="PTHR30371">
    <property type="entry name" value="SEC-INDEPENDENT PROTEIN TRANSLOCASE PROTEIN TATC"/>
    <property type="match status" value="1"/>
</dbReference>
<comment type="similarity">
    <text evidence="5">Belongs to the TatC family.</text>
</comment>
<comment type="subcellular location">
    <subcellularLocation>
        <location evidence="5">Cell membrane</location>
        <topology evidence="5">Multi-pass membrane protein</topology>
    </subcellularLocation>
    <subcellularLocation>
        <location evidence="1">Membrane</location>
        <topology evidence="1">Multi-pass membrane protein</topology>
    </subcellularLocation>
</comment>
<dbReference type="PANTHER" id="PTHR30371:SF0">
    <property type="entry name" value="SEC-INDEPENDENT PROTEIN TRANSLOCASE PROTEIN TATC, CHLOROPLASTIC-RELATED"/>
    <property type="match status" value="1"/>
</dbReference>
<feature type="transmembrane region" description="Helical" evidence="5">
    <location>
        <begin position="138"/>
        <end position="157"/>
    </location>
</feature>
<organism evidence="6 7">
    <name type="scientific">Constantimarinum furrinae</name>
    <dbReference type="NCBI Taxonomy" id="2562285"/>
    <lineage>
        <taxon>Bacteria</taxon>
        <taxon>Pseudomonadati</taxon>
        <taxon>Bacteroidota</taxon>
        <taxon>Flavobacteriia</taxon>
        <taxon>Flavobacteriales</taxon>
        <taxon>Flavobacteriaceae</taxon>
        <taxon>Altibacter/Constantimarinum group</taxon>
        <taxon>Constantimarinum</taxon>
    </lineage>
</organism>
<protein>
    <recommendedName>
        <fullName evidence="5">Sec-independent protein translocase protein TatC</fullName>
    </recommendedName>
</protein>
<evidence type="ECO:0000256" key="2">
    <source>
        <dbReference type="ARBA" id="ARBA00022692"/>
    </source>
</evidence>
<evidence type="ECO:0000313" key="6">
    <source>
        <dbReference type="EMBL" id="QNJ96684.1"/>
    </source>
</evidence>
<dbReference type="RefSeq" id="WP_233279980.1">
    <property type="nucleotide sequence ID" value="NZ_CP052909.1"/>
</dbReference>
<feature type="transmembrane region" description="Helical" evidence="5">
    <location>
        <begin position="183"/>
        <end position="208"/>
    </location>
</feature>
<keyword evidence="3 5" id="KW-1133">Transmembrane helix</keyword>
<comment type="function">
    <text evidence="5">Part of the twin-arginine translocation (Tat) system that transports large folded proteins containing a characteristic twin-arginine motif in their signal peptide across membranes.</text>
</comment>
<keyword evidence="5" id="KW-1003">Cell membrane</keyword>
<dbReference type="GO" id="GO:0009977">
    <property type="term" value="F:proton motive force dependent protein transmembrane transporter activity"/>
    <property type="evidence" value="ECO:0007669"/>
    <property type="project" value="TreeGrafter"/>
</dbReference>
<keyword evidence="4 5" id="KW-0472">Membrane</keyword>